<accession>A0A451AE86</accession>
<dbReference type="SUPFAM" id="SSF54523">
    <property type="entry name" value="Pili subunits"/>
    <property type="match status" value="1"/>
</dbReference>
<evidence type="ECO:0000256" key="4">
    <source>
        <dbReference type="ARBA" id="ARBA00022481"/>
    </source>
</evidence>
<dbReference type="InterPro" id="IPR010052">
    <property type="entry name" value="T2SS_protein-GspI"/>
</dbReference>
<feature type="transmembrane region" description="Helical" evidence="9">
    <location>
        <begin position="12"/>
        <end position="35"/>
    </location>
</feature>
<evidence type="ECO:0000313" key="12">
    <source>
        <dbReference type="EMBL" id="VFK64360.1"/>
    </source>
</evidence>
<dbReference type="NCBIfam" id="TIGR02532">
    <property type="entry name" value="IV_pilin_GFxxxE"/>
    <property type="match status" value="1"/>
</dbReference>
<dbReference type="PROSITE" id="PS00409">
    <property type="entry name" value="PROKAR_NTER_METHYL"/>
    <property type="match status" value="1"/>
</dbReference>
<sequence length="136" mass="15187">MTKRAKIPNHKDGGFTLIEVLVALGILTIVLGALIKGLAENTRNAAYLQDRMIAHWIAANTVTEIQLREDWPFPGTEQGSTTMAGREWYWTSRIAETDDPNLRRIHMEVSRHDDVEGPVLETLVSYVGKPFASMGP</sequence>
<evidence type="ECO:0000256" key="7">
    <source>
        <dbReference type="ARBA" id="ARBA00022989"/>
    </source>
</evidence>
<name>A0A451AE86_9GAMM</name>
<evidence type="ECO:0000256" key="1">
    <source>
        <dbReference type="ARBA" id="ARBA00004377"/>
    </source>
</evidence>
<keyword evidence="7 9" id="KW-1133">Transmembrane helix</keyword>
<dbReference type="EMBL" id="CAADFX010000257">
    <property type="protein sequence ID" value="VFK64360.1"/>
    <property type="molecule type" value="Genomic_DNA"/>
</dbReference>
<feature type="domain" description="Type II secretion system protein GspI C-terminal" evidence="10">
    <location>
        <begin position="48"/>
        <end position="126"/>
    </location>
</feature>
<evidence type="ECO:0000313" key="13">
    <source>
        <dbReference type="EMBL" id="VFK67281.1"/>
    </source>
</evidence>
<comment type="subcellular location">
    <subcellularLocation>
        <location evidence="1 9">Cell inner membrane</location>
        <topology evidence="1 9">Single-pass membrane protein</topology>
    </subcellularLocation>
</comment>
<dbReference type="PANTHER" id="PTHR38779:SF2">
    <property type="entry name" value="TYPE II SECRETION SYSTEM PROTEIN I-RELATED"/>
    <property type="match status" value="1"/>
</dbReference>
<dbReference type="GO" id="GO:0005886">
    <property type="term" value="C:plasma membrane"/>
    <property type="evidence" value="ECO:0007669"/>
    <property type="project" value="UniProtKB-SubCell"/>
</dbReference>
<evidence type="ECO:0000259" key="10">
    <source>
        <dbReference type="Pfam" id="PF02501"/>
    </source>
</evidence>
<dbReference type="AlphaFoldDB" id="A0A451AE86"/>
<comment type="function">
    <text evidence="9">Component of the type II secretion system required for the energy-dependent secretion of extracellular factors such as proteases and toxins from the periplasm.</text>
</comment>
<dbReference type="EMBL" id="CAADFY010000142">
    <property type="protein sequence ID" value="VFK58342.1"/>
    <property type="molecule type" value="Genomic_DNA"/>
</dbReference>
<keyword evidence="3" id="KW-1003">Cell membrane</keyword>
<dbReference type="NCBIfam" id="TIGR01707">
    <property type="entry name" value="gspI"/>
    <property type="match status" value="1"/>
</dbReference>
<keyword evidence="5 9" id="KW-0997">Cell inner membrane</keyword>
<dbReference type="InterPro" id="IPR003413">
    <property type="entry name" value="T2SS_GspI_C"/>
</dbReference>
<reference evidence="12" key="1">
    <citation type="submission" date="2019-02" db="EMBL/GenBank/DDBJ databases">
        <authorList>
            <person name="Gruber-Vodicka R. H."/>
            <person name="Seah K. B. B."/>
        </authorList>
    </citation>
    <scope>NUCLEOTIDE SEQUENCE</scope>
    <source>
        <strain evidence="12">BECK_BY1</strain>
        <strain evidence="13">BECK_BY2</strain>
        <strain evidence="11">BECK_BY3</strain>
    </source>
</reference>
<dbReference type="GO" id="GO:0015628">
    <property type="term" value="P:protein secretion by the type II secretion system"/>
    <property type="evidence" value="ECO:0007669"/>
    <property type="project" value="UniProtKB-UniRule"/>
</dbReference>
<protein>
    <recommendedName>
        <fullName evidence="9">Type II secretion system protein I</fullName>
        <shortName evidence="9">T2SS minor pseudopilin I</shortName>
    </recommendedName>
</protein>
<evidence type="ECO:0000256" key="9">
    <source>
        <dbReference type="RuleBase" id="RU368030"/>
    </source>
</evidence>
<proteinExistence type="inferred from homology"/>
<organism evidence="12">
    <name type="scientific">Candidatus Kentrum sp. TUN</name>
    <dbReference type="NCBI Taxonomy" id="2126343"/>
    <lineage>
        <taxon>Bacteria</taxon>
        <taxon>Pseudomonadati</taxon>
        <taxon>Pseudomonadota</taxon>
        <taxon>Gammaproteobacteria</taxon>
        <taxon>Candidatus Kentrum</taxon>
    </lineage>
</organism>
<comment type="PTM">
    <text evidence="9">Cleaved by prepilin peptidase.</text>
</comment>
<dbReference type="GO" id="GO:0015627">
    <property type="term" value="C:type II protein secretion system complex"/>
    <property type="evidence" value="ECO:0007669"/>
    <property type="project" value="UniProtKB-UniRule"/>
</dbReference>
<dbReference type="Pfam" id="PF02501">
    <property type="entry name" value="T2SSI"/>
    <property type="match status" value="1"/>
</dbReference>
<evidence type="ECO:0000256" key="8">
    <source>
        <dbReference type="ARBA" id="ARBA00023136"/>
    </source>
</evidence>
<comment type="subunit">
    <text evidence="9">Type II secretion is composed of four main components: the outer membrane complex, the inner membrane complex, the cytoplasmic secretion ATPase and the periplasm-spanning pseudopilus.</text>
</comment>
<gene>
    <name evidence="12" type="ORF">BECKTUN1418D_GA0071000_12573</name>
    <name evidence="13" type="ORF">BECKTUN1418E_GA0071001_11401</name>
    <name evidence="11" type="ORF">BECKTUN1418F_GA0071002_11421</name>
</gene>
<dbReference type="PANTHER" id="PTHR38779">
    <property type="entry name" value="TYPE II SECRETION SYSTEM PROTEIN I-RELATED"/>
    <property type="match status" value="1"/>
</dbReference>
<evidence type="ECO:0000256" key="2">
    <source>
        <dbReference type="ARBA" id="ARBA00008358"/>
    </source>
</evidence>
<evidence type="ECO:0000256" key="6">
    <source>
        <dbReference type="ARBA" id="ARBA00022692"/>
    </source>
</evidence>
<dbReference type="EMBL" id="CAADFV010000140">
    <property type="protein sequence ID" value="VFK67281.1"/>
    <property type="molecule type" value="Genomic_DNA"/>
</dbReference>
<dbReference type="InterPro" id="IPR045584">
    <property type="entry name" value="Pilin-like"/>
</dbReference>
<evidence type="ECO:0000256" key="5">
    <source>
        <dbReference type="ARBA" id="ARBA00022519"/>
    </source>
</evidence>
<comment type="similarity">
    <text evidence="2 9">Belongs to the GSP I family.</text>
</comment>
<dbReference type="Gene3D" id="3.30.1300.30">
    <property type="entry name" value="GSPII I/J protein-like"/>
    <property type="match status" value="1"/>
</dbReference>
<evidence type="ECO:0000256" key="3">
    <source>
        <dbReference type="ARBA" id="ARBA00022475"/>
    </source>
</evidence>
<dbReference type="InterPro" id="IPR012902">
    <property type="entry name" value="N_methyl_site"/>
</dbReference>
<keyword evidence="4 9" id="KW-0488">Methylation</keyword>
<keyword evidence="6 9" id="KW-0812">Transmembrane</keyword>
<evidence type="ECO:0000313" key="11">
    <source>
        <dbReference type="EMBL" id="VFK58342.1"/>
    </source>
</evidence>
<dbReference type="Pfam" id="PF07963">
    <property type="entry name" value="N_methyl"/>
    <property type="match status" value="1"/>
</dbReference>
<keyword evidence="8 9" id="KW-0472">Membrane</keyword>